<organism evidence="1 2">
    <name type="scientific">Candida boidinii</name>
    <name type="common">Yeast</name>
    <dbReference type="NCBI Taxonomy" id="5477"/>
    <lineage>
        <taxon>Eukaryota</taxon>
        <taxon>Fungi</taxon>
        <taxon>Dikarya</taxon>
        <taxon>Ascomycota</taxon>
        <taxon>Saccharomycotina</taxon>
        <taxon>Pichiomycetes</taxon>
        <taxon>Pichiales</taxon>
        <taxon>Pichiaceae</taxon>
        <taxon>Ogataea</taxon>
        <taxon>Ogataea/Candida clade</taxon>
    </lineage>
</organism>
<evidence type="ECO:0000313" key="1">
    <source>
        <dbReference type="EMBL" id="GMF01905.1"/>
    </source>
</evidence>
<dbReference type="Proteomes" id="UP001165101">
    <property type="component" value="Unassembled WGS sequence"/>
</dbReference>
<proteinExistence type="predicted"/>
<protein>
    <submittedName>
        <fullName evidence="1">Unnamed protein product</fullName>
    </submittedName>
</protein>
<dbReference type="EMBL" id="BSXV01005216">
    <property type="protein sequence ID" value="GMF01905.1"/>
    <property type="molecule type" value="Genomic_DNA"/>
</dbReference>
<name>A0ACB5U4E8_CANBO</name>
<keyword evidence="2" id="KW-1185">Reference proteome</keyword>
<sequence>MSMVTVNIKNSGKTYPVEVDLTEPGLTFKLQIFSLTNIPPERQKVLLKGGQLKDDSDLTKFNLKSNQTIMVLGTPDNTILNDKPKEAIKFIEDNAKNGNDASKLDNNPLGLVNLGNTCYLNSSLQTLNKIEELKEDLIKYERPALPSLEDKLVFNLKELFNKLNNNPLNENSHIHKF</sequence>
<reference evidence="1" key="1">
    <citation type="submission" date="2023-04" db="EMBL/GenBank/DDBJ databases">
        <title>Candida boidinii NBRC 1967.</title>
        <authorList>
            <person name="Ichikawa N."/>
            <person name="Sato H."/>
            <person name="Tonouchi N."/>
        </authorList>
    </citation>
    <scope>NUCLEOTIDE SEQUENCE</scope>
    <source>
        <strain evidence="1">NBRC 1967</strain>
    </source>
</reference>
<evidence type="ECO:0000313" key="2">
    <source>
        <dbReference type="Proteomes" id="UP001165101"/>
    </source>
</evidence>
<gene>
    <name evidence="1" type="ORF">Cboi01_000597900</name>
</gene>
<comment type="caution">
    <text evidence="1">The sequence shown here is derived from an EMBL/GenBank/DDBJ whole genome shotgun (WGS) entry which is preliminary data.</text>
</comment>
<accession>A0ACB5U4E8</accession>